<name>A0A9Y1BQ39_9ARCH</name>
<dbReference type="Proteomes" id="UP001200513">
    <property type="component" value="Chromosome"/>
</dbReference>
<protein>
    <submittedName>
        <fullName evidence="1">Uncharacterized protein</fullName>
    </submittedName>
</protein>
<reference evidence="1" key="1">
    <citation type="journal article" date="2022" name="Nat. Microbiol.">
        <title>Unique mobile elements and scalable gene flow at the prokaryote-eukaryote boundary revealed by circularized Asgard archaea genomes.</title>
        <authorList>
            <person name="Wu F."/>
            <person name="Speth D.R."/>
            <person name="Philosof A."/>
            <person name="Cremiere A."/>
            <person name="Narayanan A."/>
            <person name="Barco R.A."/>
            <person name="Connon S.A."/>
            <person name="Amend J.P."/>
            <person name="Antoshechkin I.A."/>
            <person name="Orphan V.J."/>
        </authorList>
    </citation>
    <scope>NUCLEOTIDE SEQUENCE</scope>
    <source>
        <strain evidence="1">PR6</strain>
    </source>
</reference>
<organism evidence="1">
    <name type="scientific">Candidatus Heimdallarchaeum endolithica</name>
    <dbReference type="NCBI Taxonomy" id="2876572"/>
    <lineage>
        <taxon>Archaea</taxon>
        <taxon>Promethearchaeati</taxon>
        <taxon>Candidatus Heimdallarchaeota</taxon>
        <taxon>Candidatus Heimdallarchaeia (ex Rinke et al. 2021) (nom. nud.)</taxon>
        <taxon>Candidatus Heimdallarchaeales</taxon>
        <taxon>Candidatus Heimdallarchaeaceae</taxon>
        <taxon>Candidatus Heimdallarchaeum</taxon>
    </lineage>
</organism>
<sequence length="101" mass="11948">MISKPIRISVTDVLDDDFCTIRPYIALLLKMNKLREYASTRSMELGTFYHLLLQSVLSNNFDLVEHFYIQEKLSVQESFFSALNECRKDFSFLMERRTLIV</sequence>
<dbReference type="AlphaFoldDB" id="A0A9Y1BQ39"/>
<proteinExistence type="predicted"/>
<gene>
    <name evidence="1" type="ORF">K9W46_10660</name>
</gene>
<dbReference type="EMBL" id="CP084167">
    <property type="protein sequence ID" value="UJG42830.1"/>
    <property type="molecule type" value="Genomic_DNA"/>
</dbReference>
<accession>A0A9Y1BQ39</accession>
<evidence type="ECO:0000313" key="1">
    <source>
        <dbReference type="EMBL" id="UJG42830.1"/>
    </source>
</evidence>